<sequence length="92" mass="10070">MMALVLYGNLTEYTNYNTHTIHKEPCLTVFFVSPGASGKKESTSESDADGEKVRRHAAKFGYGLRAIYADLKKSEAEHIATGHSIYSCAIGI</sequence>
<accession>A0A124GAJ5</accession>
<evidence type="ECO:0000313" key="2">
    <source>
        <dbReference type="Proteomes" id="UP000053937"/>
    </source>
</evidence>
<organism evidence="1 2">
    <name type="scientific">Chlorobium limicola</name>
    <dbReference type="NCBI Taxonomy" id="1092"/>
    <lineage>
        <taxon>Bacteria</taxon>
        <taxon>Pseudomonadati</taxon>
        <taxon>Chlorobiota</taxon>
        <taxon>Chlorobiia</taxon>
        <taxon>Chlorobiales</taxon>
        <taxon>Chlorobiaceae</taxon>
        <taxon>Chlorobium/Pelodictyon group</taxon>
        <taxon>Chlorobium</taxon>
    </lineage>
</organism>
<protein>
    <submittedName>
        <fullName evidence="1">Uncharacterized protein</fullName>
    </submittedName>
</protein>
<dbReference type="OrthoDB" id="5772019at2"/>
<name>A0A124GAJ5_CHLLI</name>
<dbReference type="EMBL" id="LMBR01000027">
    <property type="protein sequence ID" value="KUL32425.1"/>
    <property type="molecule type" value="Genomic_DNA"/>
</dbReference>
<reference evidence="1 2" key="1">
    <citation type="submission" date="2015-10" db="EMBL/GenBank/DDBJ databases">
        <title>Draft Genome Sequence of Chlorobium limicola strain Frasassi Growing under Artificial Lighting in the Frasassi Cave System.</title>
        <authorList>
            <person name="Mansor M."/>
            <person name="Macalady J."/>
        </authorList>
    </citation>
    <scope>NUCLEOTIDE SEQUENCE [LARGE SCALE GENOMIC DNA]</scope>
    <source>
        <strain evidence="1 2">Frasassi</strain>
    </source>
</reference>
<evidence type="ECO:0000313" key="1">
    <source>
        <dbReference type="EMBL" id="KUL32425.1"/>
    </source>
</evidence>
<dbReference type="RefSeq" id="WP_059138373.1">
    <property type="nucleotide sequence ID" value="NZ_LMBR01000027.1"/>
</dbReference>
<gene>
    <name evidence="1" type="ORF">ASB62_01875</name>
</gene>
<proteinExistence type="predicted"/>
<dbReference type="Proteomes" id="UP000053937">
    <property type="component" value="Unassembled WGS sequence"/>
</dbReference>
<keyword evidence="2" id="KW-1185">Reference proteome</keyword>
<comment type="caution">
    <text evidence="1">The sequence shown here is derived from an EMBL/GenBank/DDBJ whole genome shotgun (WGS) entry which is preliminary data.</text>
</comment>
<dbReference type="AlphaFoldDB" id="A0A124GAJ5"/>